<proteinExistence type="predicted"/>
<reference evidence="2 3" key="1">
    <citation type="submission" date="2023-07" db="EMBL/GenBank/DDBJ databases">
        <title>Sequencing the genomes of 1000 actinobacteria strains.</title>
        <authorList>
            <person name="Klenk H.-P."/>
        </authorList>
    </citation>
    <scope>NUCLEOTIDE SEQUENCE [LARGE SCALE GENOMIC DNA]</scope>
    <source>
        <strain evidence="2 3">DSM 44109</strain>
    </source>
</reference>
<keyword evidence="1" id="KW-0472">Membrane</keyword>
<feature type="transmembrane region" description="Helical" evidence="1">
    <location>
        <begin position="53"/>
        <end position="75"/>
    </location>
</feature>
<evidence type="ECO:0000313" key="3">
    <source>
        <dbReference type="Proteomes" id="UP001230426"/>
    </source>
</evidence>
<keyword evidence="1" id="KW-0812">Transmembrane</keyword>
<evidence type="ECO:0000313" key="2">
    <source>
        <dbReference type="EMBL" id="MDP9868849.1"/>
    </source>
</evidence>
<evidence type="ECO:0000256" key="1">
    <source>
        <dbReference type="SAM" id="Phobius"/>
    </source>
</evidence>
<dbReference type="EMBL" id="JAUSRB010000002">
    <property type="protein sequence ID" value="MDP9868849.1"/>
    <property type="molecule type" value="Genomic_DNA"/>
</dbReference>
<organism evidence="2 3">
    <name type="scientific">Streptosporangium brasiliense</name>
    <dbReference type="NCBI Taxonomy" id="47480"/>
    <lineage>
        <taxon>Bacteria</taxon>
        <taxon>Bacillati</taxon>
        <taxon>Actinomycetota</taxon>
        <taxon>Actinomycetes</taxon>
        <taxon>Streptosporangiales</taxon>
        <taxon>Streptosporangiaceae</taxon>
        <taxon>Streptosporangium</taxon>
    </lineage>
</organism>
<keyword evidence="3" id="KW-1185">Reference proteome</keyword>
<dbReference type="RefSeq" id="WP_306872141.1">
    <property type="nucleotide sequence ID" value="NZ_JAUSRB010000002.1"/>
</dbReference>
<name>A0ABT9RJG0_9ACTN</name>
<comment type="caution">
    <text evidence="2">The sequence shown here is derived from an EMBL/GenBank/DDBJ whole genome shotgun (WGS) entry which is preliminary data.</text>
</comment>
<accession>A0ABT9RJG0</accession>
<keyword evidence="1" id="KW-1133">Transmembrane helix</keyword>
<protein>
    <submittedName>
        <fullName evidence="2">Uncharacterized protein</fullName>
    </submittedName>
</protein>
<sequence length="80" mass="8962">MTERVVVVFVDMGPVSQGDVGRVQLGATTVPLVRTARLLPAHRHRPDRRRPRLFVQGALSVMWPALTAMATYLFLCQSME</sequence>
<gene>
    <name evidence="2" type="ORF">J2S55_008115</name>
</gene>
<dbReference type="Proteomes" id="UP001230426">
    <property type="component" value="Unassembled WGS sequence"/>
</dbReference>